<evidence type="ECO:0000313" key="3">
    <source>
        <dbReference type="Proteomes" id="UP000480684"/>
    </source>
</evidence>
<keyword evidence="1" id="KW-0472">Membrane</keyword>
<evidence type="ECO:0000313" key="2">
    <source>
        <dbReference type="EMBL" id="NFV79985.1"/>
    </source>
</evidence>
<organism evidence="2 3">
    <name type="scientific">Magnetospirillum aberrantis SpK</name>
    <dbReference type="NCBI Taxonomy" id="908842"/>
    <lineage>
        <taxon>Bacteria</taxon>
        <taxon>Pseudomonadati</taxon>
        <taxon>Pseudomonadota</taxon>
        <taxon>Alphaproteobacteria</taxon>
        <taxon>Rhodospirillales</taxon>
        <taxon>Rhodospirillaceae</taxon>
        <taxon>Magnetospirillum</taxon>
    </lineage>
</organism>
<feature type="transmembrane region" description="Helical" evidence="1">
    <location>
        <begin position="12"/>
        <end position="31"/>
    </location>
</feature>
<dbReference type="RefSeq" id="WP_163677313.1">
    <property type="nucleotide sequence ID" value="NZ_JAAIYP010000034.1"/>
</dbReference>
<sequence length="114" mass="12274">MPERSIASEWGAITATVLALLPAPLLARLLYHRRLVRLGKRRMWSWELAWEPPTAALCAILAGGLGEWLSLPPLATHALAGVVGWLGPRGLEVVATRYFGAEPTGLPRNGGEEG</sequence>
<dbReference type="InterPro" id="IPR032126">
    <property type="entry name" value="LydA_holin"/>
</dbReference>
<gene>
    <name evidence="2" type="ORF">G4223_07670</name>
</gene>
<dbReference type="Proteomes" id="UP000480684">
    <property type="component" value="Unassembled WGS sequence"/>
</dbReference>
<accession>A0A7C9QT84</accession>
<keyword evidence="1" id="KW-0812">Transmembrane</keyword>
<comment type="caution">
    <text evidence="2">The sequence shown here is derived from an EMBL/GenBank/DDBJ whole genome shotgun (WGS) entry which is preliminary data.</text>
</comment>
<keyword evidence="1" id="KW-1133">Transmembrane helix</keyword>
<keyword evidence="3" id="KW-1185">Reference proteome</keyword>
<evidence type="ECO:0000256" key="1">
    <source>
        <dbReference type="SAM" id="Phobius"/>
    </source>
</evidence>
<reference evidence="2 3" key="1">
    <citation type="submission" date="2020-02" db="EMBL/GenBank/DDBJ databases">
        <authorList>
            <person name="Dziuba M."/>
            <person name="Kuznetsov B."/>
            <person name="Mardanov A."/>
            <person name="Ravin N."/>
            <person name="Grouzdev D."/>
        </authorList>
    </citation>
    <scope>NUCLEOTIDE SEQUENCE [LARGE SCALE GENOMIC DNA]</scope>
    <source>
        <strain evidence="2 3">SpK</strain>
    </source>
</reference>
<evidence type="ECO:0008006" key="4">
    <source>
        <dbReference type="Google" id="ProtNLM"/>
    </source>
</evidence>
<dbReference type="Pfam" id="PF16083">
    <property type="entry name" value="Phage_holin_3_3"/>
    <property type="match status" value="1"/>
</dbReference>
<dbReference type="EMBL" id="JAAIYP010000034">
    <property type="protein sequence ID" value="NFV79985.1"/>
    <property type="molecule type" value="Genomic_DNA"/>
</dbReference>
<protein>
    <recommendedName>
        <fullName evidence="4">Phage holin family protein</fullName>
    </recommendedName>
</protein>
<name>A0A7C9QT84_9PROT</name>
<proteinExistence type="predicted"/>
<dbReference type="AlphaFoldDB" id="A0A7C9QT84"/>